<dbReference type="GO" id="GO:0006457">
    <property type="term" value="P:protein folding"/>
    <property type="evidence" value="ECO:0007669"/>
    <property type="project" value="UniProtKB-UniRule"/>
</dbReference>
<feature type="domain" description="J" evidence="5">
    <location>
        <begin position="8"/>
        <end position="80"/>
    </location>
</feature>
<dbReference type="SUPFAM" id="SSF46565">
    <property type="entry name" value="Chaperone J-domain"/>
    <property type="match status" value="1"/>
</dbReference>
<comment type="function">
    <text evidence="3 4">Co-chaperone involved in the maturation of iron-sulfur cluster-containing proteins. Seems to help targeting proteins to be folded toward HscA.</text>
</comment>
<protein>
    <recommendedName>
        <fullName evidence="4">Co-chaperone protein HscB homolog</fullName>
    </recommendedName>
</protein>
<dbReference type="Pfam" id="PF07743">
    <property type="entry name" value="HSCB_C"/>
    <property type="match status" value="1"/>
</dbReference>
<dbReference type="Gene3D" id="1.20.1280.20">
    <property type="entry name" value="HscB, C-terminal domain"/>
    <property type="match status" value="1"/>
</dbReference>
<evidence type="ECO:0000256" key="1">
    <source>
        <dbReference type="ARBA" id="ARBA00010476"/>
    </source>
</evidence>
<comment type="subunit">
    <text evidence="4">Interacts with HscA and stimulates its ATPase activity.</text>
</comment>
<keyword evidence="7" id="KW-1185">Reference proteome</keyword>
<gene>
    <name evidence="4 6" type="primary">hscB</name>
    <name evidence="6" type="ORF">EZJ19_01300</name>
</gene>
<dbReference type="RefSeq" id="WP_131444498.1">
    <property type="nucleotide sequence ID" value="NZ_SJZB01000007.1"/>
</dbReference>
<accession>A0A4V2NX17</accession>
<dbReference type="OrthoDB" id="287587at2"/>
<evidence type="ECO:0000259" key="5">
    <source>
        <dbReference type="PROSITE" id="PS50076"/>
    </source>
</evidence>
<dbReference type="InterPro" id="IPR009073">
    <property type="entry name" value="HscB_oligo_C"/>
</dbReference>
<organism evidence="6 7">
    <name type="scientific">Parasulfuritortus cantonensis</name>
    <dbReference type="NCBI Taxonomy" id="2528202"/>
    <lineage>
        <taxon>Bacteria</taxon>
        <taxon>Pseudomonadati</taxon>
        <taxon>Pseudomonadota</taxon>
        <taxon>Betaproteobacteria</taxon>
        <taxon>Nitrosomonadales</taxon>
        <taxon>Thiobacillaceae</taxon>
        <taxon>Parasulfuritortus</taxon>
    </lineage>
</organism>
<dbReference type="AlphaFoldDB" id="A0A4V2NX17"/>
<dbReference type="PANTHER" id="PTHR14021:SF15">
    <property type="entry name" value="IRON-SULFUR CLUSTER CO-CHAPERONE PROTEIN HSCB"/>
    <property type="match status" value="1"/>
</dbReference>
<dbReference type="Gene3D" id="1.10.287.110">
    <property type="entry name" value="DnaJ domain"/>
    <property type="match status" value="1"/>
</dbReference>
<dbReference type="InterPro" id="IPR036869">
    <property type="entry name" value="J_dom_sf"/>
</dbReference>
<dbReference type="HAMAP" id="MF_00682">
    <property type="entry name" value="HscB"/>
    <property type="match status" value="1"/>
</dbReference>
<dbReference type="NCBIfam" id="TIGR00714">
    <property type="entry name" value="hscB"/>
    <property type="match status" value="1"/>
</dbReference>
<comment type="caution">
    <text evidence="6">The sequence shown here is derived from an EMBL/GenBank/DDBJ whole genome shotgun (WGS) entry which is preliminary data.</text>
</comment>
<dbReference type="SUPFAM" id="SSF47144">
    <property type="entry name" value="HSC20 (HSCB), C-terminal oligomerisation domain"/>
    <property type="match status" value="1"/>
</dbReference>
<dbReference type="GO" id="GO:0044571">
    <property type="term" value="P:[2Fe-2S] cluster assembly"/>
    <property type="evidence" value="ECO:0007669"/>
    <property type="project" value="InterPro"/>
</dbReference>
<evidence type="ECO:0000256" key="4">
    <source>
        <dbReference type="HAMAP-Rule" id="MF_00682"/>
    </source>
</evidence>
<dbReference type="InterPro" id="IPR036386">
    <property type="entry name" value="HscB_C_sf"/>
</dbReference>
<dbReference type="EMBL" id="SJZB01000007">
    <property type="protein sequence ID" value="TCJ19502.1"/>
    <property type="molecule type" value="Genomic_DNA"/>
</dbReference>
<dbReference type="SMART" id="SM00271">
    <property type="entry name" value="DnaJ"/>
    <property type="match status" value="1"/>
</dbReference>
<keyword evidence="2 4" id="KW-0143">Chaperone</keyword>
<evidence type="ECO:0000313" key="6">
    <source>
        <dbReference type="EMBL" id="TCJ19502.1"/>
    </source>
</evidence>
<dbReference type="Proteomes" id="UP000295443">
    <property type="component" value="Unassembled WGS sequence"/>
</dbReference>
<dbReference type="GO" id="GO:0001671">
    <property type="term" value="F:ATPase activator activity"/>
    <property type="evidence" value="ECO:0007669"/>
    <property type="project" value="InterPro"/>
</dbReference>
<dbReference type="InterPro" id="IPR004640">
    <property type="entry name" value="HscB"/>
</dbReference>
<reference evidence="6 7" key="1">
    <citation type="submission" date="2019-03" db="EMBL/GenBank/DDBJ databases">
        <title>Genome sequence of Thiobacillaceae bacterium LSR1, a sulfur-oxidizing bacterium isolated from freshwater sediment.</title>
        <authorList>
            <person name="Li S."/>
        </authorList>
    </citation>
    <scope>NUCLEOTIDE SEQUENCE [LARGE SCALE GENOMIC DNA]</scope>
    <source>
        <strain evidence="6 7">LSR1</strain>
    </source>
</reference>
<dbReference type="GO" id="GO:0051087">
    <property type="term" value="F:protein-folding chaperone binding"/>
    <property type="evidence" value="ECO:0007669"/>
    <property type="project" value="InterPro"/>
</dbReference>
<proteinExistence type="inferred from homology"/>
<dbReference type="PROSITE" id="PS50076">
    <property type="entry name" value="DNAJ_2"/>
    <property type="match status" value="1"/>
</dbReference>
<dbReference type="InterPro" id="IPR001623">
    <property type="entry name" value="DnaJ_domain"/>
</dbReference>
<dbReference type="PANTHER" id="PTHR14021">
    <property type="entry name" value="IRON-SULFUR CLUSTER CO-CHAPERONE PROTEIN HSCB"/>
    <property type="match status" value="1"/>
</dbReference>
<dbReference type="GO" id="GO:0051259">
    <property type="term" value="P:protein complex oligomerization"/>
    <property type="evidence" value="ECO:0007669"/>
    <property type="project" value="InterPro"/>
</dbReference>
<evidence type="ECO:0000313" key="7">
    <source>
        <dbReference type="Proteomes" id="UP000295443"/>
    </source>
</evidence>
<dbReference type="CDD" id="cd06257">
    <property type="entry name" value="DnaJ"/>
    <property type="match status" value="1"/>
</dbReference>
<evidence type="ECO:0000256" key="3">
    <source>
        <dbReference type="ARBA" id="ARBA00025596"/>
    </source>
</evidence>
<dbReference type="GO" id="GO:1990230">
    <property type="term" value="C:iron-sulfur cluster transfer complex"/>
    <property type="evidence" value="ECO:0007669"/>
    <property type="project" value="TreeGrafter"/>
</dbReference>
<comment type="similarity">
    <text evidence="1 4">Belongs to the HscB family.</text>
</comment>
<evidence type="ECO:0000256" key="2">
    <source>
        <dbReference type="ARBA" id="ARBA00023186"/>
    </source>
</evidence>
<name>A0A4V2NX17_9PROT</name>
<sequence length="176" mass="19809">MAIDFNQNHFALFGLTPAFAVDLEALDRAYRELQTEIHPDRFAHAGEADQRLAVQWATRANEAYQALKHPFARACYLLLMHGIDAMAPGHAPMPMAFLERQMASREALAEAVANADYDALGRLEKVTRNEAERLLADVAELLDGRQDYAGAAEVLRQYRFLEKFLADVGHAYDEME</sequence>